<dbReference type="KEGG" id="mgal:NCTC10186_00380"/>
<evidence type="ECO:0000256" key="1">
    <source>
        <dbReference type="SAM" id="SignalP"/>
    </source>
</evidence>
<feature type="chain" id="PRO_5019357930" description="Lipoprotein" evidence="1">
    <location>
        <begin position="24"/>
        <end position="682"/>
    </location>
</feature>
<gene>
    <name evidence="2" type="ORF">NCTC10186_00380</name>
</gene>
<dbReference type="PROSITE" id="PS51257">
    <property type="entry name" value="PROKAR_LIPOPROTEIN"/>
    <property type="match status" value="1"/>
</dbReference>
<evidence type="ECO:0000313" key="2">
    <source>
        <dbReference type="EMBL" id="VEU72904.1"/>
    </source>
</evidence>
<evidence type="ECO:0008006" key="4">
    <source>
        <dbReference type="Google" id="ProtNLM"/>
    </source>
</evidence>
<feature type="signal peptide" evidence="1">
    <location>
        <begin position="1"/>
        <end position="23"/>
    </location>
</feature>
<keyword evidence="1" id="KW-0732">Signal</keyword>
<dbReference type="SUPFAM" id="SSF53850">
    <property type="entry name" value="Periplasmic binding protein-like II"/>
    <property type="match status" value="1"/>
</dbReference>
<dbReference type="OrthoDB" id="399723at2"/>
<dbReference type="AlphaFoldDB" id="A0A449AZJ3"/>
<dbReference type="Proteomes" id="UP000289862">
    <property type="component" value="Chromosome"/>
</dbReference>
<dbReference type="RefSeq" id="WP_119571933.1">
    <property type="nucleotide sequence ID" value="NZ_LR215031.1"/>
</dbReference>
<reference evidence="2 3" key="1">
    <citation type="submission" date="2019-01" db="EMBL/GenBank/DDBJ databases">
        <authorList>
            <consortium name="Pathogen Informatics"/>
        </authorList>
    </citation>
    <scope>NUCLEOTIDE SEQUENCE [LARGE SCALE GENOMIC DNA]</scope>
    <source>
        <strain evidence="2 3">NCTC10186</strain>
    </source>
</reference>
<dbReference type="Gene3D" id="3.40.190.10">
    <property type="entry name" value="Periplasmic binding protein-like II"/>
    <property type="match status" value="2"/>
</dbReference>
<organism evidence="2 3">
    <name type="scientific">Mycoplasmopsis gallopavonis</name>
    <dbReference type="NCBI Taxonomy" id="76629"/>
    <lineage>
        <taxon>Bacteria</taxon>
        <taxon>Bacillati</taxon>
        <taxon>Mycoplasmatota</taxon>
        <taxon>Mycoplasmoidales</taxon>
        <taxon>Metamycoplasmataceae</taxon>
        <taxon>Mycoplasmopsis</taxon>
    </lineage>
</organism>
<dbReference type="EMBL" id="LR215031">
    <property type="protein sequence ID" value="VEU72904.1"/>
    <property type="molecule type" value="Genomic_DNA"/>
</dbReference>
<sequence>MTKKLLSSLVLLSGSIVGLSQLAASCGSNASNPGDGKDASKNEKAETFFTASRVYKNEDGTIKSYLNENIDDVFANSNTPQDKILVINVDGAQQTMYKNAFALFKKTPAFKKGYRISKIEKGVFDIIDTASNAGALDFKQSPDLFYAPSDRATSLAEKNMISDINQWDPSLLNSLVTTYHISDAQKQALLDYGNFIGTTRKDGKTVLEKRFIALRHNQEGIVLASNLTEQEAKKDLLKPENNSLEEIVANGKGLFYYQNFWFGNGILGGHFKNIETPEKNVAYYMNKSVYPNVETNQGASGWVETDENYAAFKPGIDIAARMSYQIWNAVYKMTDEQYAQSPWGQKGIKRGSLEIALQSDGGQFNNQIYSFFKEGKLNYTILGTWELQNAFKNGGVKSIFAVPNVKDGVEYLQAPGSWTYSINIRNTSSKYYPNQEERKDAIKSLLLAIYSPEASNAYFKADTKVPFLESLQDALKADVSSSSLTQNVEIQNFAVELGYANAKALKDKYLESVQAYDAASKATSGNGWLISTDANPLAEQNYLQANEFLAPLPDKSDLVIGQLKEVLQPALALQNSLAAMYNGSLNSEEATKLLGSLGCVLNPNLLVADQSVLDKYASLRENQTEWHLRKLEKEIWGVNGNSAADFLAQLVAIAVKLFDPATKEAAQAELQSLVDQKATQVN</sequence>
<keyword evidence="3" id="KW-1185">Reference proteome</keyword>
<evidence type="ECO:0000313" key="3">
    <source>
        <dbReference type="Proteomes" id="UP000289862"/>
    </source>
</evidence>
<protein>
    <recommendedName>
        <fullName evidence="4">Lipoprotein</fullName>
    </recommendedName>
</protein>
<name>A0A449AZJ3_9BACT</name>
<accession>A0A449AZJ3</accession>
<proteinExistence type="predicted"/>